<keyword evidence="4" id="KW-0378">Hydrolase</keyword>
<dbReference type="GO" id="GO:0006508">
    <property type="term" value="P:proteolysis"/>
    <property type="evidence" value="ECO:0007669"/>
    <property type="project" value="UniProtKB-KW"/>
</dbReference>
<dbReference type="OrthoDB" id="10012881at2759"/>
<dbReference type="Pfam" id="PF00089">
    <property type="entry name" value="Trypsin"/>
    <property type="match status" value="1"/>
</dbReference>
<dbReference type="InterPro" id="IPR050127">
    <property type="entry name" value="Serine_Proteases_S1"/>
</dbReference>
<proteinExistence type="predicted"/>
<evidence type="ECO:0000313" key="8">
    <source>
        <dbReference type="EMBL" id="PIO38838.1"/>
    </source>
</evidence>
<dbReference type="CDD" id="cd00190">
    <property type="entry name" value="Tryp_SPc"/>
    <property type="match status" value="1"/>
</dbReference>
<dbReference type="InterPro" id="IPR001254">
    <property type="entry name" value="Trypsin_dom"/>
</dbReference>
<dbReference type="PANTHER" id="PTHR24264:SF15">
    <property type="entry name" value="RIKEN CDNA 2210010C04 GENE"/>
    <property type="match status" value="1"/>
</dbReference>
<keyword evidence="5" id="KW-0720">Serine protease</keyword>
<keyword evidence="6" id="KW-1015">Disulfide bond</keyword>
<feature type="domain" description="Peptidase S1" evidence="7">
    <location>
        <begin position="13"/>
        <end position="187"/>
    </location>
</feature>
<feature type="non-terminal residue" evidence="8">
    <location>
        <position position="187"/>
    </location>
</feature>
<dbReference type="SUPFAM" id="SSF50494">
    <property type="entry name" value="Trypsin-like serine proteases"/>
    <property type="match status" value="1"/>
</dbReference>
<dbReference type="SMART" id="SM00020">
    <property type="entry name" value="Tryp_SPc"/>
    <property type="match status" value="1"/>
</dbReference>
<evidence type="ECO:0000256" key="5">
    <source>
        <dbReference type="ARBA" id="ARBA00022825"/>
    </source>
</evidence>
<keyword evidence="9" id="KW-1185">Reference proteome</keyword>
<dbReference type="Gene3D" id="2.40.10.10">
    <property type="entry name" value="Trypsin-like serine proteases"/>
    <property type="match status" value="2"/>
</dbReference>
<evidence type="ECO:0000256" key="2">
    <source>
        <dbReference type="ARBA" id="ARBA00022525"/>
    </source>
</evidence>
<evidence type="ECO:0000313" key="9">
    <source>
        <dbReference type="Proteomes" id="UP000228934"/>
    </source>
</evidence>
<accession>A0A2G9SFC6</accession>
<organism evidence="8 9">
    <name type="scientific">Aquarana catesbeiana</name>
    <name type="common">American bullfrog</name>
    <name type="synonym">Rana catesbeiana</name>
    <dbReference type="NCBI Taxonomy" id="8400"/>
    <lineage>
        <taxon>Eukaryota</taxon>
        <taxon>Metazoa</taxon>
        <taxon>Chordata</taxon>
        <taxon>Craniata</taxon>
        <taxon>Vertebrata</taxon>
        <taxon>Euteleostomi</taxon>
        <taxon>Amphibia</taxon>
        <taxon>Batrachia</taxon>
        <taxon>Anura</taxon>
        <taxon>Neobatrachia</taxon>
        <taxon>Ranoidea</taxon>
        <taxon>Ranidae</taxon>
        <taxon>Aquarana</taxon>
    </lineage>
</organism>
<evidence type="ECO:0000256" key="4">
    <source>
        <dbReference type="ARBA" id="ARBA00022801"/>
    </source>
</evidence>
<dbReference type="FunFam" id="2.40.10.10:FF:000166">
    <property type="entry name" value="Trypsin"/>
    <property type="match status" value="1"/>
</dbReference>
<keyword evidence="3" id="KW-0645">Protease</keyword>
<gene>
    <name evidence="8" type="ORF">AB205_0010890</name>
</gene>
<keyword evidence="2" id="KW-0964">Secreted</keyword>
<dbReference type="PROSITE" id="PS50240">
    <property type="entry name" value="TRYPSIN_DOM"/>
    <property type="match status" value="1"/>
</dbReference>
<evidence type="ECO:0000256" key="6">
    <source>
        <dbReference type="ARBA" id="ARBA00023157"/>
    </source>
</evidence>
<evidence type="ECO:0000256" key="1">
    <source>
        <dbReference type="ARBA" id="ARBA00004613"/>
    </source>
</evidence>
<dbReference type="Proteomes" id="UP000228934">
    <property type="component" value="Unassembled WGS sequence"/>
</dbReference>
<dbReference type="PANTHER" id="PTHR24264">
    <property type="entry name" value="TRYPSIN-RELATED"/>
    <property type="match status" value="1"/>
</dbReference>
<dbReference type="InterPro" id="IPR043504">
    <property type="entry name" value="Peptidase_S1_PA_chymotrypsin"/>
</dbReference>
<evidence type="ECO:0000256" key="3">
    <source>
        <dbReference type="ARBA" id="ARBA00022670"/>
    </source>
</evidence>
<sequence>LFPPVESSSIGRIIGGEECVPHSEPWQAALYYFDKFICGGILINETWILTAAHCKMSNIQICLGDHNRMVHEGTEQWRHAVKMCIHPSFNSITYDNDIMLLKMNSPVVINDYVKLITLPTEPVADNTICNISGWGSTISPGEMYTDVLMCLNVTTVPASDCQGFYENDSITDNMLCAGNLEGGEDSC</sequence>
<dbReference type="AlphaFoldDB" id="A0A2G9SFC6"/>
<feature type="non-terminal residue" evidence="8">
    <location>
        <position position="1"/>
    </location>
</feature>
<evidence type="ECO:0000259" key="7">
    <source>
        <dbReference type="PROSITE" id="PS50240"/>
    </source>
</evidence>
<dbReference type="GO" id="GO:0005615">
    <property type="term" value="C:extracellular space"/>
    <property type="evidence" value="ECO:0007669"/>
    <property type="project" value="TreeGrafter"/>
</dbReference>
<protein>
    <recommendedName>
        <fullName evidence="7">Peptidase S1 domain-containing protein</fullName>
    </recommendedName>
</protein>
<dbReference type="InterPro" id="IPR018114">
    <property type="entry name" value="TRYPSIN_HIS"/>
</dbReference>
<reference evidence="9" key="1">
    <citation type="journal article" date="2017" name="Nat. Commun.">
        <title>The North American bullfrog draft genome provides insight into hormonal regulation of long noncoding RNA.</title>
        <authorList>
            <person name="Hammond S.A."/>
            <person name="Warren R.L."/>
            <person name="Vandervalk B.P."/>
            <person name="Kucuk E."/>
            <person name="Khan H."/>
            <person name="Gibb E.A."/>
            <person name="Pandoh P."/>
            <person name="Kirk H."/>
            <person name="Zhao Y."/>
            <person name="Jones M."/>
            <person name="Mungall A.J."/>
            <person name="Coope R."/>
            <person name="Pleasance S."/>
            <person name="Moore R.A."/>
            <person name="Holt R.A."/>
            <person name="Round J.M."/>
            <person name="Ohora S."/>
            <person name="Walle B.V."/>
            <person name="Veldhoen N."/>
            <person name="Helbing C.C."/>
            <person name="Birol I."/>
        </authorList>
    </citation>
    <scope>NUCLEOTIDE SEQUENCE [LARGE SCALE GENOMIC DNA]</scope>
</reference>
<dbReference type="EMBL" id="KV924507">
    <property type="protein sequence ID" value="PIO38838.1"/>
    <property type="molecule type" value="Genomic_DNA"/>
</dbReference>
<comment type="subcellular location">
    <subcellularLocation>
        <location evidence="1">Secreted</location>
    </subcellularLocation>
</comment>
<name>A0A2G9SFC6_AQUCT</name>
<dbReference type="InterPro" id="IPR001314">
    <property type="entry name" value="Peptidase_S1A"/>
</dbReference>
<dbReference type="PRINTS" id="PR00722">
    <property type="entry name" value="CHYMOTRYPSIN"/>
</dbReference>
<dbReference type="InterPro" id="IPR009003">
    <property type="entry name" value="Peptidase_S1_PA"/>
</dbReference>
<dbReference type="GO" id="GO:0004252">
    <property type="term" value="F:serine-type endopeptidase activity"/>
    <property type="evidence" value="ECO:0007669"/>
    <property type="project" value="InterPro"/>
</dbReference>
<dbReference type="PROSITE" id="PS00134">
    <property type="entry name" value="TRYPSIN_HIS"/>
    <property type="match status" value="1"/>
</dbReference>